<evidence type="ECO:0000313" key="1">
    <source>
        <dbReference type="Proteomes" id="UP000887565"/>
    </source>
</evidence>
<protein>
    <submittedName>
        <fullName evidence="2">Uncharacterized protein</fullName>
    </submittedName>
</protein>
<evidence type="ECO:0000313" key="2">
    <source>
        <dbReference type="WBParaSite" id="nRc.2.0.1.t18437-RA"/>
    </source>
</evidence>
<dbReference type="WBParaSite" id="nRc.2.0.1.t18437-RA">
    <property type="protein sequence ID" value="nRc.2.0.1.t18437-RA"/>
    <property type="gene ID" value="nRc.2.0.1.g18437"/>
</dbReference>
<organism evidence="1 2">
    <name type="scientific">Romanomermis culicivorax</name>
    <name type="common">Nematode worm</name>
    <dbReference type="NCBI Taxonomy" id="13658"/>
    <lineage>
        <taxon>Eukaryota</taxon>
        <taxon>Metazoa</taxon>
        <taxon>Ecdysozoa</taxon>
        <taxon>Nematoda</taxon>
        <taxon>Enoplea</taxon>
        <taxon>Dorylaimia</taxon>
        <taxon>Mermithida</taxon>
        <taxon>Mermithoidea</taxon>
        <taxon>Mermithidae</taxon>
        <taxon>Romanomermis</taxon>
    </lineage>
</organism>
<keyword evidence="1" id="KW-1185">Reference proteome</keyword>
<reference evidence="2" key="1">
    <citation type="submission" date="2022-11" db="UniProtKB">
        <authorList>
            <consortium name="WormBaseParasite"/>
        </authorList>
    </citation>
    <scope>IDENTIFICATION</scope>
</reference>
<dbReference type="AlphaFoldDB" id="A0A915IXE8"/>
<dbReference type="Proteomes" id="UP000887565">
    <property type="component" value="Unplaced"/>
</dbReference>
<sequence>MCERQIINFDSYEWGLNLSETDAEFLLQKYILENCIRSPGMVGQMQRSVTRDITLKFLV</sequence>
<proteinExistence type="predicted"/>
<name>A0A915IXE8_ROMCU</name>
<accession>A0A915IXE8</accession>